<dbReference type="Pfam" id="PF03330">
    <property type="entry name" value="DPBB_1"/>
    <property type="match status" value="1"/>
</dbReference>
<name>A0A0D2K7S7_9CHLO</name>
<evidence type="ECO:0000256" key="1">
    <source>
        <dbReference type="SAM" id="SignalP"/>
    </source>
</evidence>
<dbReference type="Gene3D" id="2.40.40.10">
    <property type="entry name" value="RlpA-like domain"/>
    <property type="match status" value="1"/>
</dbReference>
<feature type="signal peptide" evidence="1">
    <location>
        <begin position="1"/>
        <end position="20"/>
    </location>
</feature>
<dbReference type="GeneID" id="25734537"/>
<feature type="chain" id="PRO_5002256673" description="Expansin-like EG45 domain-containing protein" evidence="1">
    <location>
        <begin position="21"/>
        <end position="245"/>
    </location>
</feature>
<protein>
    <recommendedName>
        <fullName evidence="2">Expansin-like EG45 domain-containing protein</fullName>
    </recommendedName>
</protein>
<dbReference type="InterPro" id="IPR009009">
    <property type="entry name" value="RlpA-like_DPBB"/>
</dbReference>
<accession>A0A0D2K7S7</accession>
<evidence type="ECO:0000313" key="4">
    <source>
        <dbReference type="Proteomes" id="UP000054498"/>
    </source>
</evidence>
<dbReference type="GO" id="GO:0009664">
    <property type="term" value="P:plant-type cell wall organization"/>
    <property type="evidence" value="ECO:0007669"/>
    <property type="project" value="InterPro"/>
</dbReference>
<dbReference type="AlphaFoldDB" id="A0A0D2K7S7"/>
<dbReference type="OrthoDB" id="5823761at2759"/>
<dbReference type="KEGG" id="mng:MNEG_1676"/>
<reference evidence="3 4" key="1">
    <citation type="journal article" date="2013" name="BMC Genomics">
        <title>Reconstruction of the lipid metabolism for the microalga Monoraphidium neglectum from its genome sequence reveals characteristics suitable for biofuel production.</title>
        <authorList>
            <person name="Bogen C."/>
            <person name="Al-Dilaimi A."/>
            <person name="Albersmeier A."/>
            <person name="Wichmann J."/>
            <person name="Grundmann M."/>
            <person name="Rupp O."/>
            <person name="Lauersen K.J."/>
            <person name="Blifernez-Klassen O."/>
            <person name="Kalinowski J."/>
            <person name="Goesmann A."/>
            <person name="Mussgnug J.H."/>
            <person name="Kruse O."/>
        </authorList>
    </citation>
    <scope>NUCLEOTIDE SEQUENCE [LARGE SCALE GENOMIC DNA]</scope>
    <source>
        <strain evidence="3 4">SAG 48.87</strain>
    </source>
</reference>
<keyword evidence="4" id="KW-1185">Reference proteome</keyword>
<dbReference type="PANTHER" id="PTHR31867">
    <property type="entry name" value="EXPANSIN-A15"/>
    <property type="match status" value="1"/>
</dbReference>
<dbReference type="SMART" id="SM00837">
    <property type="entry name" value="DPBB_1"/>
    <property type="match status" value="1"/>
</dbReference>
<keyword evidence="1" id="KW-0732">Signal</keyword>
<dbReference type="InterPro" id="IPR036908">
    <property type="entry name" value="RlpA-like_sf"/>
</dbReference>
<dbReference type="RefSeq" id="XP_013905292.1">
    <property type="nucleotide sequence ID" value="XM_014049838.1"/>
</dbReference>
<evidence type="ECO:0000313" key="3">
    <source>
        <dbReference type="EMBL" id="KIZ06273.1"/>
    </source>
</evidence>
<dbReference type="SUPFAM" id="SSF50685">
    <property type="entry name" value="Barwin-like endoglucanases"/>
    <property type="match status" value="1"/>
</dbReference>
<dbReference type="InterPro" id="IPR007112">
    <property type="entry name" value="Expansin/allergen_DPBB_dom"/>
</dbReference>
<dbReference type="CDD" id="cd22271">
    <property type="entry name" value="DPBB_EXP_N-like"/>
    <property type="match status" value="1"/>
</dbReference>
<sequence>MMSMRFLACGLLLLASPALAQWKSGVRGLTQAKDYSGSCGKCKEVRCKHFNFKDGSSTCYDTTASVVVMVVDTCPCYYPTNYFSNKRWCCGDMYHMDISVWAFEKLADTKYGVIGMEYRDVDCGYRPANPAKNPWGGRTSMPPKLRPRPGWNRWQDKRLPFMREVNPTSLFTPVVSGSKPVFNAQGDTATTAAAATSAATVAAPATPLAHAPVQAAAPAPAPAAAAAPPPCVGFFCLFGRRLLRA</sequence>
<proteinExistence type="predicted"/>
<gene>
    <name evidence="3" type="ORF">MNEG_1676</name>
</gene>
<evidence type="ECO:0000259" key="2">
    <source>
        <dbReference type="PROSITE" id="PS50842"/>
    </source>
</evidence>
<organism evidence="3 4">
    <name type="scientific">Monoraphidium neglectum</name>
    <dbReference type="NCBI Taxonomy" id="145388"/>
    <lineage>
        <taxon>Eukaryota</taxon>
        <taxon>Viridiplantae</taxon>
        <taxon>Chlorophyta</taxon>
        <taxon>core chlorophytes</taxon>
        <taxon>Chlorophyceae</taxon>
        <taxon>CS clade</taxon>
        <taxon>Sphaeropleales</taxon>
        <taxon>Selenastraceae</taxon>
        <taxon>Monoraphidium</taxon>
    </lineage>
</organism>
<feature type="domain" description="Expansin-like EG45" evidence="2">
    <location>
        <begin position="38"/>
        <end position="128"/>
    </location>
</feature>
<dbReference type="InterPro" id="IPR002963">
    <property type="entry name" value="Expansin"/>
</dbReference>
<dbReference type="PROSITE" id="PS50842">
    <property type="entry name" value="EXPANSIN_EG45"/>
    <property type="match status" value="1"/>
</dbReference>
<dbReference type="Proteomes" id="UP000054498">
    <property type="component" value="Unassembled WGS sequence"/>
</dbReference>
<dbReference type="EMBL" id="KK100393">
    <property type="protein sequence ID" value="KIZ06273.1"/>
    <property type="molecule type" value="Genomic_DNA"/>
</dbReference>